<keyword evidence="4" id="KW-0413">Isomerase</keyword>
<organism evidence="4 5">
    <name type="scientific">Tetragenococcus halophilus subsp. halophilus</name>
    <dbReference type="NCBI Taxonomy" id="1513897"/>
    <lineage>
        <taxon>Bacteria</taxon>
        <taxon>Bacillati</taxon>
        <taxon>Bacillota</taxon>
        <taxon>Bacilli</taxon>
        <taxon>Lactobacillales</taxon>
        <taxon>Enterococcaceae</taxon>
        <taxon>Tetragenococcus</taxon>
    </lineage>
</organism>
<dbReference type="EMBL" id="BDEC01000015">
    <property type="protein sequence ID" value="GBD67637.1"/>
    <property type="molecule type" value="Genomic_DNA"/>
</dbReference>
<dbReference type="SUPFAM" id="SSF53697">
    <property type="entry name" value="SIS domain"/>
    <property type="match status" value="1"/>
</dbReference>
<dbReference type="Pfam" id="PF01380">
    <property type="entry name" value="SIS"/>
    <property type="match status" value="1"/>
</dbReference>
<evidence type="ECO:0000313" key="5">
    <source>
        <dbReference type="Proteomes" id="UP000236214"/>
    </source>
</evidence>
<dbReference type="InterPro" id="IPR001347">
    <property type="entry name" value="SIS_dom"/>
</dbReference>
<evidence type="ECO:0000256" key="1">
    <source>
        <dbReference type="ARBA" id="ARBA00022737"/>
    </source>
</evidence>
<dbReference type="GO" id="GO:0006002">
    <property type="term" value="P:fructose 6-phosphate metabolic process"/>
    <property type="evidence" value="ECO:0007669"/>
    <property type="project" value="TreeGrafter"/>
</dbReference>
<feature type="domain" description="SIS" evidence="3">
    <location>
        <begin position="25"/>
        <end position="167"/>
    </location>
</feature>
<dbReference type="GO" id="GO:0006487">
    <property type="term" value="P:protein N-linked glycosylation"/>
    <property type="evidence" value="ECO:0007669"/>
    <property type="project" value="TreeGrafter"/>
</dbReference>
<keyword evidence="1" id="KW-0677">Repeat</keyword>
<dbReference type="InterPro" id="IPR035490">
    <property type="entry name" value="GlmS/FrlB_SIS"/>
</dbReference>
<dbReference type="CDD" id="cd05009">
    <property type="entry name" value="SIS_GlmS_GlmD_2"/>
    <property type="match status" value="1"/>
</dbReference>
<dbReference type="CDD" id="cd05008">
    <property type="entry name" value="SIS_GlmS_GlmD_1"/>
    <property type="match status" value="1"/>
</dbReference>
<dbReference type="GO" id="GO:0097367">
    <property type="term" value="F:carbohydrate derivative binding"/>
    <property type="evidence" value="ECO:0007669"/>
    <property type="project" value="InterPro"/>
</dbReference>
<dbReference type="Gene3D" id="3.40.50.10490">
    <property type="entry name" value="Glucose-6-phosphate isomerase like protein, domain 1"/>
    <property type="match status" value="2"/>
</dbReference>
<sequence length="351" mass="38920">MASIESYLQETPEKMLTIIEEADKLFAKVKQAAIERIVITGSGTSYHSGKQMAKQMQRLLQFEVVALYPFEITKETFLKNNDKTLVVGISQGGSSYSTYNAMELAKGCGCTTASMAGSENAYIDEVADYVLTVYCGEETAGAKTKGFYCTKLNLLLLALNIGKAQGQISDETYEKEIAAAKEAANHFKTVYEASEKWIGTHKEILASAEEIRITGPDSLYGDILESALKLLETMRCPVTGYEFEEFIHGIYNAINEKSTVFILDDGNESRTNKMKEVLSGWSDSIFLITNYESEQADLVLPTGDKPEGWHFNFIIPLQLICAKIPTLRGVDPSTPKDPNFHMKLGSKKMNQ</sequence>
<dbReference type="InterPro" id="IPR046348">
    <property type="entry name" value="SIS_dom_sf"/>
</dbReference>
<evidence type="ECO:0000256" key="2">
    <source>
        <dbReference type="SAM" id="MobiDB-lite"/>
    </source>
</evidence>
<accession>A0A2H6CRL4</accession>
<evidence type="ECO:0000313" key="4">
    <source>
        <dbReference type="EMBL" id="GBD67637.1"/>
    </source>
</evidence>
<dbReference type="AlphaFoldDB" id="A0A2H6CRL4"/>
<feature type="region of interest" description="Disordered" evidence="2">
    <location>
        <begin position="332"/>
        <end position="351"/>
    </location>
</feature>
<dbReference type="PANTHER" id="PTHR10937:SF17">
    <property type="entry name" value="GLUCOSAMINE-FRUCTOSE-6-PHOSPHATE AMINOTRANSFERASE"/>
    <property type="match status" value="1"/>
</dbReference>
<dbReference type="PANTHER" id="PTHR10937">
    <property type="entry name" value="GLUCOSAMINE--FRUCTOSE-6-PHOSPHATE AMINOTRANSFERASE, ISOMERIZING"/>
    <property type="match status" value="1"/>
</dbReference>
<protein>
    <submittedName>
        <fullName evidence="4">Sugar isomerase</fullName>
    </submittedName>
</protein>
<name>A0A2H6CRL4_TETHA</name>
<dbReference type="RefSeq" id="WP_103103337.1">
    <property type="nucleotide sequence ID" value="NZ_BDEC01000015.1"/>
</dbReference>
<evidence type="ECO:0000259" key="3">
    <source>
        <dbReference type="PROSITE" id="PS51464"/>
    </source>
</evidence>
<dbReference type="GO" id="GO:0004360">
    <property type="term" value="F:glutamine-fructose-6-phosphate transaminase (isomerizing) activity"/>
    <property type="evidence" value="ECO:0007669"/>
    <property type="project" value="TreeGrafter"/>
</dbReference>
<keyword evidence="5" id="KW-1185">Reference proteome</keyword>
<comment type="caution">
    <text evidence="4">The sequence shown here is derived from an EMBL/GenBank/DDBJ whole genome shotgun (WGS) entry which is preliminary data.</text>
</comment>
<proteinExistence type="predicted"/>
<dbReference type="GO" id="GO:0006047">
    <property type="term" value="P:UDP-N-acetylglucosamine metabolic process"/>
    <property type="evidence" value="ECO:0007669"/>
    <property type="project" value="TreeGrafter"/>
</dbReference>
<dbReference type="PROSITE" id="PS51464">
    <property type="entry name" value="SIS"/>
    <property type="match status" value="1"/>
</dbReference>
<gene>
    <name evidence="4" type="ORF">TEHN7118_0443</name>
</gene>
<dbReference type="GO" id="GO:0016853">
    <property type="term" value="F:isomerase activity"/>
    <property type="evidence" value="ECO:0007669"/>
    <property type="project" value="UniProtKB-KW"/>
</dbReference>
<dbReference type="InterPro" id="IPR035466">
    <property type="entry name" value="GlmS/AgaS_SIS"/>
</dbReference>
<dbReference type="Proteomes" id="UP000236214">
    <property type="component" value="Unassembled WGS sequence"/>
</dbReference>
<reference evidence="4 5" key="1">
    <citation type="submission" date="2016-05" db="EMBL/GenBank/DDBJ databases">
        <title>Whole genome sequencing of Tetragenococcus halophilus subsp. halophilus NISL 7118.</title>
        <authorList>
            <person name="Shiwa Y."/>
            <person name="Nishimura I."/>
            <person name="Yoshikawa H."/>
            <person name="Koyama Y."/>
            <person name="Oguma T."/>
        </authorList>
    </citation>
    <scope>NUCLEOTIDE SEQUENCE [LARGE SCALE GENOMIC DNA]</scope>
    <source>
        <strain evidence="4 5">NISL 7118</strain>
    </source>
</reference>